<feature type="domain" description="TF-B3" evidence="10">
    <location>
        <begin position="143"/>
        <end position="245"/>
    </location>
</feature>
<evidence type="ECO:0000256" key="6">
    <source>
        <dbReference type="ARBA" id="ARBA00023163"/>
    </source>
</evidence>
<evidence type="ECO:0000256" key="4">
    <source>
        <dbReference type="ARBA" id="ARBA00023015"/>
    </source>
</evidence>
<feature type="repeat" description="WD" evidence="8">
    <location>
        <begin position="686"/>
        <end position="718"/>
    </location>
</feature>
<dbReference type="InterPro" id="IPR019775">
    <property type="entry name" value="WD40_repeat_CS"/>
</dbReference>
<dbReference type="SUPFAM" id="SSF50978">
    <property type="entry name" value="WD40 repeat-like"/>
    <property type="match status" value="1"/>
</dbReference>
<feature type="compositionally biased region" description="Basic and acidic residues" evidence="9">
    <location>
        <begin position="466"/>
        <end position="488"/>
    </location>
</feature>
<dbReference type="Pfam" id="PF04494">
    <property type="entry name" value="TFIID_NTD2"/>
    <property type="match status" value="1"/>
</dbReference>
<keyword evidence="12" id="KW-1185">Reference proteome</keyword>
<dbReference type="SMART" id="SM00320">
    <property type="entry name" value="WD40"/>
    <property type="match status" value="6"/>
</dbReference>
<dbReference type="Gene3D" id="1.25.40.500">
    <property type="entry name" value="TFIID subunit TAF5, NTD2 domain"/>
    <property type="match status" value="1"/>
</dbReference>
<feature type="region of interest" description="Disordered" evidence="9">
    <location>
        <begin position="458"/>
        <end position="522"/>
    </location>
</feature>
<keyword evidence="5" id="KW-0238">DNA-binding</keyword>
<comment type="subcellular location">
    <subcellularLocation>
        <location evidence="1">Nucleus</location>
    </subcellularLocation>
</comment>
<feature type="repeat" description="WD" evidence="8">
    <location>
        <begin position="728"/>
        <end position="769"/>
    </location>
</feature>
<feature type="repeat" description="WD" evidence="8">
    <location>
        <begin position="854"/>
        <end position="895"/>
    </location>
</feature>
<gene>
    <name evidence="11" type="ORF">RD792_008884</name>
</gene>
<evidence type="ECO:0000256" key="7">
    <source>
        <dbReference type="ARBA" id="ARBA00023242"/>
    </source>
</evidence>
<dbReference type="SUPFAM" id="SSF101936">
    <property type="entry name" value="DNA-binding pseudobarrel domain"/>
    <property type="match status" value="1"/>
</dbReference>
<keyword evidence="7" id="KW-0539">Nucleus</keyword>
<dbReference type="CDD" id="cd10017">
    <property type="entry name" value="B3_DNA"/>
    <property type="match status" value="1"/>
</dbReference>
<dbReference type="InterPro" id="IPR003340">
    <property type="entry name" value="B3_DNA-bd"/>
</dbReference>
<organism evidence="11 12">
    <name type="scientific">Penstemon davidsonii</name>
    <dbReference type="NCBI Taxonomy" id="160366"/>
    <lineage>
        <taxon>Eukaryota</taxon>
        <taxon>Viridiplantae</taxon>
        <taxon>Streptophyta</taxon>
        <taxon>Embryophyta</taxon>
        <taxon>Tracheophyta</taxon>
        <taxon>Spermatophyta</taxon>
        <taxon>Magnoliopsida</taxon>
        <taxon>eudicotyledons</taxon>
        <taxon>Gunneridae</taxon>
        <taxon>Pentapetalae</taxon>
        <taxon>asterids</taxon>
        <taxon>lamiids</taxon>
        <taxon>Lamiales</taxon>
        <taxon>Plantaginaceae</taxon>
        <taxon>Cheloneae</taxon>
        <taxon>Penstemon</taxon>
    </lineage>
</organism>
<dbReference type="Gene3D" id="2.130.10.10">
    <property type="entry name" value="YVTN repeat-like/Quinoprotein amine dehydrogenase"/>
    <property type="match status" value="3"/>
</dbReference>
<dbReference type="InterPro" id="IPR007582">
    <property type="entry name" value="TFIID_NTD2"/>
</dbReference>
<dbReference type="CDD" id="cd08044">
    <property type="entry name" value="TAF5_NTD2"/>
    <property type="match status" value="1"/>
</dbReference>
<dbReference type="Proteomes" id="UP001291926">
    <property type="component" value="Unassembled WGS sequence"/>
</dbReference>
<dbReference type="PROSITE" id="PS00678">
    <property type="entry name" value="WD_REPEATS_1"/>
    <property type="match status" value="4"/>
</dbReference>
<feature type="region of interest" description="Disordered" evidence="9">
    <location>
        <begin position="1"/>
        <end position="29"/>
    </location>
</feature>
<dbReference type="InterPro" id="IPR015300">
    <property type="entry name" value="DNA-bd_pseudobarrel_sf"/>
</dbReference>
<evidence type="ECO:0000256" key="5">
    <source>
        <dbReference type="ARBA" id="ARBA00023125"/>
    </source>
</evidence>
<dbReference type="InterPro" id="IPR036322">
    <property type="entry name" value="WD40_repeat_dom_sf"/>
</dbReference>
<evidence type="ECO:0000256" key="2">
    <source>
        <dbReference type="ARBA" id="ARBA00022574"/>
    </source>
</evidence>
<dbReference type="InterPro" id="IPR015943">
    <property type="entry name" value="WD40/YVTN_repeat-like_dom_sf"/>
</dbReference>
<evidence type="ECO:0000256" key="8">
    <source>
        <dbReference type="PROSITE-ProRule" id="PRU00221"/>
    </source>
</evidence>
<dbReference type="SMART" id="SM01019">
    <property type="entry name" value="B3"/>
    <property type="match status" value="1"/>
</dbReference>
<dbReference type="EMBL" id="JAYDYQ010002533">
    <property type="protein sequence ID" value="KAK4486214.1"/>
    <property type="molecule type" value="Genomic_DNA"/>
</dbReference>
<evidence type="ECO:0000313" key="12">
    <source>
        <dbReference type="Proteomes" id="UP001291926"/>
    </source>
</evidence>
<name>A0ABR0DAC4_9LAMI</name>
<sequence>MSASEVSIKGFNETKDCNSRPENPNSDAGKVDAETALYTELWRACAGPLVTVPREHELVFYFPQGHMEQVEASTNQSADQQMPVYNLPAKILCRVANVHLKAEPDTDEVFAQVTLMPEPNQDENAVKMEPLPPRPPRFHVHSFCKTLTASDTSTHGGFSVLRRHADECLPPLDMTRQPPTQELAAKDLHGNEWRFRHIFRGQPRRHLLQSGWSVFVSSKRLVAGDAFIFLRGENGELRVGVRRAMRQQGNAPSSVISSHSMHLGVLATAWHAIQTKTMFTVYYKPRVDGPAQYQEGYSKLRSWAYSSLDQYQHELVRVLYPVFIHGFMDLVAKGHIQEARAFFNSFRGDHEMTHARDLQKLEGVLSPSHLEEMEFAHTLRQSKANIKICQYSYDLLLQYLHKSQSITMLGIVNEHINFQVSPGQPGSIADDAEFVTLFGSGQDAANLLLEDSLEDKLEKTGNLNMDSEKADGEMREGEPEENKKRSVDGGKQGTTLKKMKKDKVGAATAKTSRSESATVSGTPRVKPELALPAILYLLTWSKFDDECGAAILGFLAEMGTRPMEVEHSILEDLRNRVQLSNMALPSVSFYTFINTHNGLNCASISHDGSLVAGGFSDSSLKIWDMAKLGQQHGNWTSVVVSSVYRAAKAPSSLNKADELRVLGENELATNEHMASANAGERSYTLFRGHSGPVHSATFSPFGDFLLSSSSDSTIRLWSTKLNANLVCYKGHNYPVWDVQFSPFGHYFASASHDRTARIWSVDRVQPLRVMAGHLSDVDCVQWHTNCNYIATGSSDKTVRLWDIQSGECVRIFIGHRSMILSLAMSPDGRYMASGDEDGTIMMWDLATGRCVSPLIGHSSCIWSLSFSCEGSLLASGSADCTVKLWDVATSSKVLSKSEENKSGSANRLRSLKTLHTKSTPVYALQFSRRNLLFAAGALSK</sequence>
<keyword evidence="3" id="KW-0677">Repeat</keyword>
<comment type="caution">
    <text evidence="11">The sequence shown here is derived from an EMBL/GenBank/DDBJ whole genome shotgun (WGS) entry which is preliminary data.</text>
</comment>
<evidence type="ECO:0000259" key="10">
    <source>
        <dbReference type="PROSITE" id="PS50863"/>
    </source>
</evidence>
<dbReference type="Gene3D" id="2.40.330.10">
    <property type="entry name" value="DNA-binding pseudobarrel domain"/>
    <property type="match status" value="1"/>
</dbReference>
<feature type="repeat" description="WD" evidence="8">
    <location>
        <begin position="592"/>
        <end position="625"/>
    </location>
</feature>
<feature type="repeat" description="WD" evidence="8">
    <location>
        <begin position="770"/>
        <end position="811"/>
    </location>
</feature>
<dbReference type="InterPro" id="IPR001680">
    <property type="entry name" value="WD40_rpt"/>
</dbReference>
<reference evidence="11 12" key="1">
    <citation type="journal article" date="2023" name="bioRxiv">
        <title>Genome report: Whole genome sequence and annotation of Penstemon davidsonii.</title>
        <authorList>
            <person name="Ostevik K.L."/>
            <person name="Alabady M."/>
            <person name="Zhang M."/>
            <person name="Rausher M.D."/>
        </authorList>
    </citation>
    <scope>NUCLEOTIDE SEQUENCE [LARGE SCALE GENOMIC DNA]</scope>
    <source>
        <strain evidence="11">DNT005</strain>
        <tissue evidence="11">Whole leaf</tissue>
    </source>
</reference>
<protein>
    <recommendedName>
        <fullName evidence="10">TF-B3 domain-containing protein</fullName>
    </recommendedName>
</protein>
<dbReference type="PANTHER" id="PTHR19879">
    <property type="entry name" value="TRANSCRIPTION INITIATION FACTOR TFIID"/>
    <property type="match status" value="1"/>
</dbReference>
<dbReference type="PANTHER" id="PTHR19879:SF1">
    <property type="entry name" value="CANNONBALL-RELATED"/>
    <property type="match status" value="1"/>
</dbReference>
<dbReference type="Pfam" id="PF02362">
    <property type="entry name" value="B3"/>
    <property type="match status" value="1"/>
</dbReference>
<dbReference type="InterPro" id="IPR037264">
    <property type="entry name" value="TFIID_NTD2_sf"/>
</dbReference>
<keyword evidence="4" id="KW-0805">Transcription regulation</keyword>
<dbReference type="PROSITE" id="PS50863">
    <property type="entry name" value="B3"/>
    <property type="match status" value="1"/>
</dbReference>
<evidence type="ECO:0000256" key="1">
    <source>
        <dbReference type="ARBA" id="ARBA00004123"/>
    </source>
</evidence>
<dbReference type="PROSITE" id="PS50082">
    <property type="entry name" value="WD_REPEATS_2"/>
    <property type="match status" value="6"/>
</dbReference>
<proteinExistence type="predicted"/>
<dbReference type="SUPFAM" id="SSF160897">
    <property type="entry name" value="Taf5 N-terminal domain-like"/>
    <property type="match status" value="1"/>
</dbReference>
<dbReference type="PRINTS" id="PR00320">
    <property type="entry name" value="GPROTEINBRPT"/>
</dbReference>
<dbReference type="PROSITE" id="PS50294">
    <property type="entry name" value="WD_REPEATS_REGION"/>
    <property type="match status" value="5"/>
</dbReference>
<feature type="compositionally biased region" description="Polar residues" evidence="9">
    <location>
        <begin position="509"/>
        <end position="521"/>
    </location>
</feature>
<evidence type="ECO:0000256" key="9">
    <source>
        <dbReference type="SAM" id="MobiDB-lite"/>
    </source>
</evidence>
<evidence type="ECO:0000313" key="11">
    <source>
        <dbReference type="EMBL" id="KAK4486214.1"/>
    </source>
</evidence>
<dbReference type="Pfam" id="PF00400">
    <property type="entry name" value="WD40"/>
    <property type="match status" value="6"/>
</dbReference>
<evidence type="ECO:0000256" key="3">
    <source>
        <dbReference type="ARBA" id="ARBA00022737"/>
    </source>
</evidence>
<dbReference type="CDD" id="cd00200">
    <property type="entry name" value="WD40"/>
    <property type="match status" value="1"/>
</dbReference>
<keyword evidence="6" id="KW-0804">Transcription</keyword>
<feature type="repeat" description="WD" evidence="8">
    <location>
        <begin position="812"/>
        <end position="853"/>
    </location>
</feature>
<accession>A0ABR0DAC4</accession>
<dbReference type="InterPro" id="IPR020472">
    <property type="entry name" value="WD40_PAC1"/>
</dbReference>
<keyword evidence="2 8" id="KW-0853">WD repeat</keyword>